<reference evidence="2 3" key="1">
    <citation type="submission" date="2018-09" db="EMBL/GenBank/DDBJ databases">
        <title>Genomic investigation of the strawberry pathogen Phytophthora fragariae indicates pathogenicity is determined by transcriptional variation in three key races.</title>
        <authorList>
            <person name="Adams T.M."/>
            <person name="Armitage A.D."/>
            <person name="Sobczyk M.K."/>
            <person name="Bates H.J."/>
            <person name="Dunwell J.M."/>
            <person name="Nellist C.F."/>
            <person name="Harrison R.J."/>
        </authorList>
    </citation>
    <scope>NUCLEOTIDE SEQUENCE [LARGE SCALE GENOMIC DNA]</scope>
    <source>
        <strain evidence="2 3">SCRP249</strain>
    </source>
</reference>
<dbReference type="Proteomes" id="UP000429607">
    <property type="component" value="Unassembled WGS sequence"/>
</dbReference>
<gene>
    <name evidence="2" type="ORF">PR001_g3405</name>
</gene>
<evidence type="ECO:0000313" key="2">
    <source>
        <dbReference type="EMBL" id="KAE9049343.1"/>
    </source>
</evidence>
<dbReference type="AlphaFoldDB" id="A0A6A3P2A9"/>
<proteinExistence type="predicted"/>
<sequence>MRRTNASESSEQDSDAERLAARVPRRRRQQKKKSGFELSALKRRHIIVWIAEAWNALTKETIVNWFGKAGLLNYTRCCGDNDDVSPGDVGEILDKLQDSSC</sequence>
<evidence type="ECO:0000256" key="1">
    <source>
        <dbReference type="SAM" id="MobiDB-lite"/>
    </source>
</evidence>
<dbReference type="EMBL" id="QXFV01000127">
    <property type="protein sequence ID" value="KAE9049343.1"/>
    <property type="molecule type" value="Genomic_DNA"/>
</dbReference>
<organism evidence="2 3">
    <name type="scientific">Phytophthora rubi</name>
    <dbReference type="NCBI Taxonomy" id="129364"/>
    <lineage>
        <taxon>Eukaryota</taxon>
        <taxon>Sar</taxon>
        <taxon>Stramenopiles</taxon>
        <taxon>Oomycota</taxon>
        <taxon>Peronosporomycetes</taxon>
        <taxon>Peronosporales</taxon>
        <taxon>Peronosporaceae</taxon>
        <taxon>Phytophthora</taxon>
    </lineage>
</organism>
<accession>A0A6A3P2A9</accession>
<evidence type="ECO:0008006" key="4">
    <source>
        <dbReference type="Google" id="ProtNLM"/>
    </source>
</evidence>
<comment type="caution">
    <text evidence="2">The sequence shown here is derived from an EMBL/GenBank/DDBJ whole genome shotgun (WGS) entry which is preliminary data.</text>
</comment>
<evidence type="ECO:0000313" key="3">
    <source>
        <dbReference type="Proteomes" id="UP000429607"/>
    </source>
</evidence>
<feature type="compositionally biased region" description="Basic residues" evidence="1">
    <location>
        <begin position="23"/>
        <end position="33"/>
    </location>
</feature>
<name>A0A6A3P2A9_9STRA</name>
<feature type="region of interest" description="Disordered" evidence="1">
    <location>
        <begin position="1"/>
        <end position="34"/>
    </location>
</feature>
<protein>
    <recommendedName>
        <fullName evidence="4">DDE-1 domain-containing protein</fullName>
    </recommendedName>
</protein>